<keyword evidence="3 8" id="KW-0812">Transmembrane</keyword>
<evidence type="ECO:0000256" key="4">
    <source>
        <dbReference type="ARBA" id="ARBA00022741"/>
    </source>
</evidence>
<comment type="caution">
    <text evidence="11">The sequence shown here is derived from an EMBL/GenBank/DDBJ whole genome shotgun (WGS) entry which is preliminary data.</text>
</comment>
<comment type="subcellular location">
    <subcellularLocation>
        <location evidence="1">Cell membrane</location>
        <topology evidence="1">Multi-pass membrane protein</topology>
    </subcellularLocation>
</comment>
<dbReference type="InterPro" id="IPR027417">
    <property type="entry name" value="P-loop_NTPase"/>
</dbReference>
<dbReference type="EMBL" id="DVHB01000071">
    <property type="protein sequence ID" value="HIR39541.1"/>
    <property type="molecule type" value="Genomic_DNA"/>
</dbReference>
<evidence type="ECO:0000256" key="1">
    <source>
        <dbReference type="ARBA" id="ARBA00004651"/>
    </source>
</evidence>
<feature type="transmembrane region" description="Helical" evidence="8">
    <location>
        <begin position="265"/>
        <end position="286"/>
    </location>
</feature>
<keyword evidence="7 8" id="KW-0472">Membrane</keyword>
<dbReference type="PANTHER" id="PTHR43394">
    <property type="entry name" value="ATP-DEPENDENT PERMEASE MDL1, MITOCHONDRIAL"/>
    <property type="match status" value="1"/>
</dbReference>
<proteinExistence type="predicted"/>
<feature type="transmembrane region" description="Helical" evidence="8">
    <location>
        <begin position="41"/>
        <end position="60"/>
    </location>
</feature>
<dbReference type="AlphaFoldDB" id="A0A9D1DB48"/>
<dbReference type="PROSITE" id="PS50893">
    <property type="entry name" value="ABC_TRANSPORTER_2"/>
    <property type="match status" value="1"/>
</dbReference>
<accession>A0A9D1DB48</accession>
<dbReference type="SUPFAM" id="SSF90123">
    <property type="entry name" value="ABC transporter transmembrane region"/>
    <property type="match status" value="1"/>
</dbReference>
<evidence type="ECO:0000259" key="9">
    <source>
        <dbReference type="PROSITE" id="PS50893"/>
    </source>
</evidence>
<dbReference type="GO" id="GO:0016887">
    <property type="term" value="F:ATP hydrolysis activity"/>
    <property type="evidence" value="ECO:0007669"/>
    <property type="project" value="InterPro"/>
</dbReference>
<feature type="domain" description="ABC transporter" evidence="9">
    <location>
        <begin position="372"/>
        <end position="607"/>
    </location>
</feature>
<feature type="transmembrane region" description="Helical" evidence="8">
    <location>
        <begin position="80"/>
        <end position="100"/>
    </location>
</feature>
<dbReference type="Gene3D" id="1.20.1560.10">
    <property type="entry name" value="ABC transporter type 1, transmembrane domain"/>
    <property type="match status" value="1"/>
</dbReference>
<dbReference type="GO" id="GO:0005524">
    <property type="term" value="F:ATP binding"/>
    <property type="evidence" value="ECO:0007669"/>
    <property type="project" value="UniProtKB-KW"/>
</dbReference>
<evidence type="ECO:0000256" key="6">
    <source>
        <dbReference type="ARBA" id="ARBA00022989"/>
    </source>
</evidence>
<evidence type="ECO:0000256" key="7">
    <source>
        <dbReference type="ARBA" id="ARBA00023136"/>
    </source>
</evidence>
<feature type="domain" description="ABC transmembrane type-1" evidence="10">
    <location>
        <begin position="44"/>
        <end position="326"/>
    </location>
</feature>
<sequence>MANKKEKSPRIKKREQSEQPVHKVRFFGLPKLKPFLATYKWMFIAMIVGTVLVGVLNTILPLFQQYAFDNFIAKNTLSGLAPFIILYVLCLAVTMGVDYIASYNCCRLELYILRDMRRTVFNHLQTLSVSYFNVNSVGRIHARVMSDTSNIASIISWDVYQGGWNITYILSAVIIMLALNWVLALCVIVIIPLVALVSCYFQRRLTILNRRVREINSEITGGFNEGITGVETSKTLSVEDKLDKRFYNNTNRMHKQATRLGHHRALFYTIISFASSVALALVLWYGGIISMEDAAFIGTLTVFMTYAQGIMSPVQWTVDAIADLITVKVNVERVTTLLNTKSDVSDTPEVIEKYGDTFNAKTENWEDLHGDIEFKDVTFKYPDGDEYVLEHFNLKVPQGTNVAIVGETGAGKSTLVNLVCRFFEPTEGQVLIDGRDARERSVGWLHSHIGYVLQTPHLFSGTVRENLLYGKEDATDEQLMAACKSVNADKIIARLDKGLDSVVGEGGNTLSTGEKQLLSFARAILADPAIFVLDEATSSIDTITEHLIQEAIEKLMEGRTSFVIAHRLSTIRSADVILVVNSGKIVERGRHEELLAKRGYYYNLYIKQFREEKVKSAMSGD</sequence>
<protein>
    <submittedName>
        <fullName evidence="11">ABC transporter ATP-binding protein</fullName>
    </submittedName>
</protein>
<gene>
    <name evidence="11" type="ORF">IAB90_04070</name>
</gene>
<keyword evidence="4" id="KW-0547">Nucleotide-binding</keyword>
<dbReference type="FunFam" id="3.40.50.300:FF:000287">
    <property type="entry name" value="Multidrug ABC transporter ATP-binding protein"/>
    <property type="match status" value="1"/>
</dbReference>
<dbReference type="InterPro" id="IPR003439">
    <property type="entry name" value="ABC_transporter-like_ATP-bd"/>
</dbReference>
<dbReference type="InterPro" id="IPR011527">
    <property type="entry name" value="ABC1_TM_dom"/>
</dbReference>
<evidence type="ECO:0000313" key="12">
    <source>
        <dbReference type="Proteomes" id="UP000824179"/>
    </source>
</evidence>
<dbReference type="SMART" id="SM00382">
    <property type="entry name" value="AAA"/>
    <property type="match status" value="1"/>
</dbReference>
<reference evidence="11" key="1">
    <citation type="submission" date="2020-10" db="EMBL/GenBank/DDBJ databases">
        <authorList>
            <person name="Gilroy R."/>
        </authorList>
    </citation>
    <scope>NUCLEOTIDE SEQUENCE</scope>
    <source>
        <strain evidence="11">ChiW25-3613</strain>
    </source>
</reference>
<evidence type="ECO:0000256" key="8">
    <source>
        <dbReference type="SAM" id="Phobius"/>
    </source>
</evidence>
<dbReference type="GO" id="GO:0005886">
    <property type="term" value="C:plasma membrane"/>
    <property type="evidence" value="ECO:0007669"/>
    <property type="project" value="UniProtKB-SubCell"/>
</dbReference>
<organism evidence="11 12">
    <name type="scientific">Candidatus Coproplasma stercoripullorum</name>
    <dbReference type="NCBI Taxonomy" id="2840751"/>
    <lineage>
        <taxon>Bacteria</taxon>
        <taxon>Bacillati</taxon>
        <taxon>Bacillota</taxon>
        <taxon>Clostridia</taxon>
        <taxon>Eubacteriales</taxon>
        <taxon>Candidatus Coproplasma</taxon>
    </lineage>
</organism>
<dbReference type="Gene3D" id="3.40.50.300">
    <property type="entry name" value="P-loop containing nucleotide triphosphate hydrolases"/>
    <property type="match status" value="1"/>
</dbReference>
<dbReference type="SUPFAM" id="SSF52540">
    <property type="entry name" value="P-loop containing nucleoside triphosphate hydrolases"/>
    <property type="match status" value="1"/>
</dbReference>
<dbReference type="PROSITE" id="PS50929">
    <property type="entry name" value="ABC_TM1F"/>
    <property type="match status" value="1"/>
</dbReference>
<dbReference type="InterPro" id="IPR036640">
    <property type="entry name" value="ABC1_TM_sf"/>
</dbReference>
<name>A0A9D1DB48_9FIRM</name>
<keyword evidence="5 11" id="KW-0067">ATP-binding</keyword>
<evidence type="ECO:0000256" key="3">
    <source>
        <dbReference type="ARBA" id="ARBA00022692"/>
    </source>
</evidence>
<evidence type="ECO:0000256" key="2">
    <source>
        <dbReference type="ARBA" id="ARBA00022448"/>
    </source>
</evidence>
<dbReference type="InterPro" id="IPR003593">
    <property type="entry name" value="AAA+_ATPase"/>
</dbReference>
<reference evidence="11" key="2">
    <citation type="journal article" date="2021" name="PeerJ">
        <title>Extensive microbial diversity within the chicken gut microbiome revealed by metagenomics and culture.</title>
        <authorList>
            <person name="Gilroy R."/>
            <person name="Ravi A."/>
            <person name="Getino M."/>
            <person name="Pursley I."/>
            <person name="Horton D.L."/>
            <person name="Alikhan N.F."/>
            <person name="Baker D."/>
            <person name="Gharbi K."/>
            <person name="Hall N."/>
            <person name="Watson M."/>
            <person name="Adriaenssens E.M."/>
            <person name="Foster-Nyarko E."/>
            <person name="Jarju S."/>
            <person name="Secka A."/>
            <person name="Antonio M."/>
            <person name="Oren A."/>
            <person name="Chaudhuri R.R."/>
            <person name="La Ragione R."/>
            <person name="Hildebrand F."/>
            <person name="Pallen M.J."/>
        </authorList>
    </citation>
    <scope>NUCLEOTIDE SEQUENCE</scope>
    <source>
        <strain evidence="11">ChiW25-3613</strain>
    </source>
</reference>
<dbReference type="Proteomes" id="UP000824179">
    <property type="component" value="Unassembled WGS sequence"/>
</dbReference>
<keyword evidence="6 8" id="KW-1133">Transmembrane helix</keyword>
<dbReference type="PANTHER" id="PTHR43394:SF1">
    <property type="entry name" value="ATP-BINDING CASSETTE SUB-FAMILY B MEMBER 10, MITOCHONDRIAL"/>
    <property type="match status" value="1"/>
</dbReference>
<dbReference type="Pfam" id="PF00005">
    <property type="entry name" value="ABC_tran"/>
    <property type="match status" value="1"/>
</dbReference>
<keyword evidence="2" id="KW-0813">Transport</keyword>
<evidence type="ECO:0000256" key="5">
    <source>
        <dbReference type="ARBA" id="ARBA00022840"/>
    </source>
</evidence>
<dbReference type="GO" id="GO:0015421">
    <property type="term" value="F:ABC-type oligopeptide transporter activity"/>
    <property type="evidence" value="ECO:0007669"/>
    <property type="project" value="TreeGrafter"/>
</dbReference>
<evidence type="ECO:0000259" key="10">
    <source>
        <dbReference type="PROSITE" id="PS50929"/>
    </source>
</evidence>
<dbReference type="Pfam" id="PF00664">
    <property type="entry name" value="ABC_membrane"/>
    <property type="match status" value="1"/>
</dbReference>
<dbReference type="CDD" id="cd18540">
    <property type="entry name" value="ABC_6TM_exporter_like"/>
    <property type="match status" value="1"/>
</dbReference>
<evidence type="ECO:0000313" key="11">
    <source>
        <dbReference type="EMBL" id="HIR39541.1"/>
    </source>
</evidence>
<feature type="transmembrane region" description="Helical" evidence="8">
    <location>
        <begin position="168"/>
        <end position="201"/>
    </location>
</feature>
<dbReference type="InterPro" id="IPR039421">
    <property type="entry name" value="Type_1_exporter"/>
</dbReference>